<dbReference type="PANTHER" id="PTHR36837:SF2">
    <property type="entry name" value="POLY(3-HYDROXYALKANOATE) POLYMERASE SUBUNIT PHAC"/>
    <property type="match status" value="1"/>
</dbReference>
<sequence>MAAAKKSTAARALAEFSDFNLKLARGQQMLDRIKDEHVEIATADKEVVFHEDKTTLYRYKPTTARTLGIPVLVAYGQIGRYTMTDLQEDRSMLRNLLALGVDVYAVDWGSPTRSDRWLTFEDYVDVYLNDCVEFICREHSLPSINLLGICEGGVFSLCYAALYPERIKNLILTITPVDFHQDQAEGRVNHGLLNLWTRGMSEEDVDHLIEAYGNLPGELTGYVFSQMTPGATLSKYNVGLLDTFDDEKKLLNFLRMEKWLADRPHHPGEAAKQLLVNLYKNNELIRGEFRLGARKVDLSDIRMPVLNVYAKDDHIIPPKTTQALRDAVGTDDYQEIGLDGGHVGVFVSGKSQGVLGKGIVEWLHERDDALA</sequence>
<dbReference type="EMBL" id="FCOE02000080">
    <property type="protein sequence ID" value="SAL02400.1"/>
    <property type="molecule type" value="Genomic_DNA"/>
</dbReference>
<dbReference type="Proteomes" id="UP000054911">
    <property type="component" value="Unassembled WGS sequence"/>
</dbReference>
<protein>
    <recommendedName>
        <fullName evidence="2">Poly(3-hydroxyalkanoate) polymerase subunit PhaC</fullName>
    </recommendedName>
    <alternativeName>
        <fullName evidence="6">PHB synthase subunit PhaC</fullName>
    </alternativeName>
</protein>
<dbReference type="SUPFAM" id="SSF53474">
    <property type="entry name" value="alpha/beta-Hydrolases"/>
    <property type="match status" value="1"/>
</dbReference>
<feature type="domain" description="AB hydrolase-1" evidence="7">
    <location>
        <begin position="83"/>
        <end position="345"/>
    </location>
</feature>
<dbReference type="PANTHER" id="PTHR36837">
    <property type="entry name" value="POLY(3-HYDROXYALKANOATE) POLYMERASE SUBUNIT PHAC"/>
    <property type="match status" value="1"/>
</dbReference>
<dbReference type="InterPro" id="IPR051321">
    <property type="entry name" value="PHA/PHB_synthase"/>
</dbReference>
<dbReference type="InterPro" id="IPR000073">
    <property type="entry name" value="AB_hydrolase_1"/>
</dbReference>
<dbReference type="GO" id="GO:0042619">
    <property type="term" value="P:poly-hydroxybutyrate biosynthetic process"/>
    <property type="evidence" value="ECO:0007669"/>
    <property type="project" value="UniProtKB-KW"/>
</dbReference>
<comment type="caution">
    <text evidence="8">The sequence shown here is derived from an EMBL/GenBank/DDBJ whole genome shotgun (WGS) entry which is preliminary data.</text>
</comment>
<keyword evidence="5" id="KW-0012">Acyltransferase</keyword>
<evidence type="ECO:0000256" key="5">
    <source>
        <dbReference type="ARBA" id="ARBA00023315"/>
    </source>
</evidence>
<evidence type="ECO:0000256" key="4">
    <source>
        <dbReference type="ARBA" id="ARBA00022752"/>
    </source>
</evidence>
<dbReference type="AlphaFoldDB" id="A0A158E6Q7"/>
<evidence type="ECO:0000256" key="6">
    <source>
        <dbReference type="ARBA" id="ARBA00033356"/>
    </source>
</evidence>
<evidence type="ECO:0000313" key="8">
    <source>
        <dbReference type="EMBL" id="SAL02400.1"/>
    </source>
</evidence>
<evidence type="ECO:0000256" key="3">
    <source>
        <dbReference type="ARBA" id="ARBA00022679"/>
    </source>
</evidence>
<keyword evidence="9" id="KW-1185">Reference proteome</keyword>
<accession>A0A158E6Q7</accession>
<dbReference type="InterPro" id="IPR010125">
    <property type="entry name" value="PHA_synth_III_C"/>
</dbReference>
<reference evidence="8" key="1">
    <citation type="submission" date="2016-01" db="EMBL/GenBank/DDBJ databases">
        <authorList>
            <person name="Peeters C."/>
        </authorList>
    </citation>
    <scope>NUCLEOTIDE SEQUENCE [LARGE SCALE GENOMIC DNA]</scope>
    <source>
        <strain evidence="8">LMG 29323</strain>
    </source>
</reference>
<dbReference type="InterPro" id="IPR029058">
    <property type="entry name" value="AB_hydrolase_fold"/>
</dbReference>
<dbReference type="NCBIfam" id="TIGR01836">
    <property type="entry name" value="PHA_synth_III_C"/>
    <property type="match status" value="1"/>
</dbReference>
<gene>
    <name evidence="8" type="ORF">AWB80_08349</name>
</gene>
<organism evidence="8 9">
    <name type="scientific">Caballeronia pedi</name>
    <dbReference type="NCBI Taxonomy" id="1777141"/>
    <lineage>
        <taxon>Bacteria</taxon>
        <taxon>Pseudomonadati</taxon>
        <taxon>Pseudomonadota</taxon>
        <taxon>Betaproteobacteria</taxon>
        <taxon>Burkholderiales</taxon>
        <taxon>Burkholderiaceae</taxon>
        <taxon>Caballeronia</taxon>
    </lineage>
</organism>
<dbReference type="Pfam" id="PF00561">
    <property type="entry name" value="Abhydrolase_1"/>
    <property type="match status" value="1"/>
</dbReference>
<dbReference type="RefSeq" id="WP_061180492.1">
    <property type="nucleotide sequence ID" value="NZ_FCOE02000080.1"/>
</dbReference>
<keyword evidence="4" id="KW-0583">PHB biosynthesis</keyword>
<evidence type="ECO:0000259" key="7">
    <source>
        <dbReference type="Pfam" id="PF00561"/>
    </source>
</evidence>
<keyword evidence="3" id="KW-0808">Transferase</keyword>
<evidence type="ECO:0000256" key="1">
    <source>
        <dbReference type="ARBA" id="ARBA00004683"/>
    </source>
</evidence>
<dbReference type="Gene3D" id="3.40.50.1820">
    <property type="entry name" value="alpha/beta hydrolase"/>
    <property type="match status" value="1"/>
</dbReference>
<dbReference type="UniPathway" id="UPA00917"/>
<evidence type="ECO:0000256" key="2">
    <source>
        <dbReference type="ARBA" id="ARBA00019065"/>
    </source>
</evidence>
<dbReference type="STRING" id="1777141.AWB80_08349"/>
<name>A0A158E6Q7_9BURK</name>
<comment type="pathway">
    <text evidence="1">Biopolymer metabolism; poly-(R)-3-hydroxybutanoate biosynthesis.</text>
</comment>
<evidence type="ECO:0000313" key="9">
    <source>
        <dbReference type="Proteomes" id="UP000054911"/>
    </source>
</evidence>
<proteinExistence type="predicted"/>
<dbReference type="GO" id="GO:0016746">
    <property type="term" value="F:acyltransferase activity"/>
    <property type="evidence" value="ECO:0007669"/>
    <property type="project" value="UniProtKB-KW"/>
</dbReference>
<dbReference type="OrthoDB" id="9767934at2"/>